<accession>A0A5J4UQI6</accession>
<gene>
    <name evidence="1" type="ORF">EZS28_032133</name>
</gene>
<dbReference type="Proteomes" id="UP000324800">
    <property type="component" value="Unassembled WGS sequence"/>
</dbReference>
<comment type="caution">
    <text evidence="1">The sequence shown here is derived from an EMBL/GenBank/DDBJ whole genome shotgun (WGS) entry which is preliminary data.</text>
</comment>
<dbReference type="AlphaFoldDB" id="A0A5J4UQI6"/>
<proteinExistence type="predicted"/>
<sequence length="375" mass="42883">VLSYNVLSSITILTYGLSEPFFIDDGNDKDGRPVSGGDYSVQGECGGEGFLGGEFDAFPILEFLGDKDVYDQNKEMTDYDDCYNNCQDEDEEVGQGGGVIGSEGGNNVNYDPTDGRIDVDDLVKFEEDDDYGIYDKERIDQGKIYQFDQVFKSEEDEEDEDDEDEDEGTIQFKEDDQVGITIEDEEDEEFDGKIEDVAVDEADNEDFGKYADYEIESDVYELNYEEDEGKSYFVEVCGQLINYYEDEDQTGKFADDDQIYDFVGEVEFSFVGDVIQFYEEFNNEDAEGTDIDVDETQGYYNQEEELYVIGIVPKEEDEEDEIYSFVFDYYQGGTDIQVDDIYQLEEEDETGVLCLGDDQYVQYEVYDENVGFVGD</sequence>
<evidence type="ECO:0000313" key="2">
    <source>
        <dbReference type="Proteomes" id="UP000324800"/>
    </source>
</evidence>
<name>A0A5J4UQI6_9EUKA</name>
<feature type="non-terminal residue" evidence="1">
    <location>
        <position position="1"/>
    </location>
</feature>
<protein>
    <submittedName>
        <fullName evidence="1">Uncharacterized protein</fullName>
    </submittedName>
</protein>
<reference evidence="1 2" key="1">
    <citation type="submission" date="2019-03" db="EMBL/GenBank/DDBJ databases">
        <title>Single cell metagenomics reveals metabolic interactions within the superorganism composed of flagellate Streblomastix strix and complex community of Bacteroidetes bacteria on its surface.</title>
        <authorList>
            <person name="Treitli S.C."/>
            <person name="Kolisko M."/>
            <person name="Husnik F."/>
            <person name="Keeling P."/>
            <person name="Hampl V."/>
        </authorList>
    </citation>
    <scope>NUCLEOTIDE SEQUENCE [LARGE SCALE GENOMIC DNA]</scope>
    <source>
        <strain evidence="1">ST1C</strain>
    </source>
</reference>
<organism evidence="1 2">
    <name type="scientific">Streblomastix strix</name>
    <dbReference type="NCBI Taxonomy" id="222440"/>
    <lineage>
        <taxon>Eukaryota</taxon>
        <taxon>Metamonada</taxon>
        <taxon>Preaxostyla</taxon>
        <taxon>Oxymonadida</taxon>
        <taxon>Streblomastigidae</taxon>
        <taxon>Streblomastix</taxon>
    </lineage>
</organism>
<dbReference type="EMBL" id="SNRW01013671">
    <property type="protein sequence ID" value="KAA6372340.1"/>
    <property type="molecule type" value="Genomic_DNA"/>
</dbReference>
<evidence type="ECO:0000313" key="1">
    <source>
        <dbReference type="EMBL" id="KAA6372340.1"/>
    </source>
</evidence>